<dbReference type="EMBL" id="LGBR01000001">
    <property type="protein sequence ID" value="KOY50862.1"/>
    <property type="molecule type" value="Genomic_DNA"/>
</dbReference>
<feature type="transmembrane region" description="Helical" evidence="1">
    <location>
        <begin position="7"/>
        <end position="25"/>
    </location>
</feature>
<name>A0A0M9CEF0_9FLAO</name>
<sequence>MNRKYLNIFWAFLGIIIILNEFVIGKIEFVALSQIKFGSWVFILLWSTIAIKNLYSYFSGKTTVANKK</sequence>
<evidence type="ECO:0000313" key="5">
    <source>
        <dbReference type="Proteomes" id="UP000183071"/>
    </source>
</evidence>
<evidence type="ECO:0000313" key="3">
    <source>
        <dbReference type="EMBL" id="SEE24259.1"/>
    </source>
</evidence>
<organism evidence="2 4">
    <name type="scientific">Polaribacter dokdonensis DSW-5</name>
    <dbReference type="NCBI Taxonomy" id="1300348"/>
    <lineage>
        <taxon>Bacteria</taxon>
        <taxon>Pseudomonadati</taxon>
        <taxon>Bacteroidota</taxon>
        <taxon>Flavobacteriia</taxon>
        <taxon>Flavobacteriales</taxon>
        <taxon>Flavobacteriaceae</taxon>
    </lineage>
</organism>
<dbReference type="Proteomes" id="UP000037716">
    <property type="component" value="Unassembled WGS sequence"/>
</dbReference>
<comment type="caution">
    <text evidence="2">The sequence shown here is derived from an EMBL/GenBank/DDBJ whole genome shotgun (WGS) entry which is preliminary data.</text>
</comment>
<keyword evidence="1" id="KW-1133">Transmembrane helix</keyword>
<dbReference type="AlphaFoldDB" id="A0A0M9CEF0"/>
<keyword evidence="1" id="KW-0812">Transmembrane</keyword>
<evidence type="ECO:0000313" key="4">
    <source>
        <dbReference type="Proteomes" id="UP000037716"/>
    </source>
</evidence>
<keyword evidence="1" id="KW-0472">Membrane</keyword>
<evidence type="ECO:0000313" key="2">
    <source>
        <dbReference type="EMBL" id="KOY50862.1"/>
    </source>
</evidence>
<keyword evidence="5" id="KW-1185">Reference proteome</keyword>
<accession>A0A0M9CEF0</accession>
<dbReference type="STRING" id="1300348.I602_422"/>
<gene>
    <name evidence="2" type="ORF">I602_422</name>
    <name evidence="3" type="ORF">SAMN05444353_1363</name>
</gene>
<protein>
    <submittedName>
        <fullName evidence="2">Uncharacterized protein</fullName>
    </submittedName>
</protein>
<dbReference type="EMBL" id="FNUE01000001">
    <property type="protein sequence ID" value="SEE24259.1"/>
    <property type="molecule type" value="Genomic_DNA"/>
</dbReference>
<evidence type="ECO:0000256" key="1">
    <source>
        <dbReference type="SAM" id="Phobius"/>
    </source>
</evidence>
<dbReference type="Proteomes" id="UP000183071">
    <property type="component" value="Unassembled WGS sequence"/>
</dbReference>
<dbReference type="RefSeq" id="WP_074613534.1">
    <property type="nucleotide sequence ID" value="NZ_FNUE01000001.1"/>
</dbReference>
<reference evidence="2 4" key="1">
    <citation type="submission" date="2015-07" db="EMBL/GenBank/DDBJ databases">
        <title>Genome of Polaribacter dokdonenesis DSW-5, isolated from seawater off Dokdo in Korea.</title>
        <authorList>
            <person name="Yoon K."/>
            <person name="Song J.Y."/>
            <person name="Kim J.F."/>
        </authorList>
    </citation>
    <scope>NUCLEOTIDE SEQUENCE [LARGE SCALE GENOMIC DNA]</scope>
    <source>
        <strain evidence="2 4">DSW-5</strain>
    </source>
</reference>
<feature type="transmembrane region" description="Helical" evidence="1">
    <location>
        <begin position="37"/>
        <end position="58"/>
    </location>
</feature>
<reference evidence="3 5" key="2">
    <citation type="submission" date="2016-10" db="EMBL/GenBank/DDBJ databases">
        <authorList>
            <person name="Varghese N."/>
            <person name="Submissions S."/>
        </authorList>
    </citation>
    <scope>NUCLEOTIDE SEQUENCE [LARGE SCALE GENOMIC DNA]</scope>
    <source>
        <strain evidence="3 5">DSW-5</strain>
    </source>
</reference>
<dbReference type="PATRIC" id="fig|1300348.6.peg.421"/>
<proteinExistence type="predicted"/>